<proteinExistence type="predicted"/>
<keyword evidence="3" id="KW-1185">Reference proteome</keyword>
<dbReference type="AlphaFoldDB" id="E8UV47"/>
<dbReference type="KEGG" id="tbo:Thebr_1609"/>
<evidence type="ECO:0000256" key="1">
    <source>
        <dbReference type="SAM" id="Phobius"/>
    </source>
</evidence>
<dbReference type="InterPro" id="IPR009577">
    <property type="entry name" value="Sm_multidrug_ex"/>
</dbReference>
<keyword evidence="1" id="KW-1133">Transmembrane helix</keyword>
<feature type="transmembrane region" description="Helical" evidence="1">
    <location>
        <begin position="45"/>
        <end position="67"/>
    </location>
</feature>
<name>E8UV47_THEBF</name>
<dbReference type="EMBL" id="CP002466">
    <property type="protein sequence ID" value="ADV80168.1"/>
    <property type="molecule type" value="Genomic_DNA"/>
</dbReference>
<keyword evidence="1" id="KW-0812">Transmembrane</keyword>
<feature type="transmembrane region" description="Helical" evidence="1">
    <location>
        <begin position="102"/>
        <end position="130"/>
    </location>
</feature>
<dbReference type="Pfam" id="PF06695">
    <property type="entry name" value="Sm_multidrug_ex"/>
    <property type="match status" value="1"/>
</dbReference>
<dbReference type="PANTHER" id="PTHR36007:SF2">
    <property type="entry name" value="TRANSPORT PROTEIN-RELATED"/>
    <property type="match status" value="1"/>
</dbReference>
<feature type="transmembrane region" description="Helical" evidence="1">
    <location>
        <begin position="136"/>
        <end position="159"/>
    </location>
</feature>
<reference evidence="2 3" key="1">
    <citation type="submission" date="2011-01" db="EMBL/GenBank/DDBJ databases">
        <title>Complete sequence of Thermoanaerobacter brockii finnii Ako-1.</title>
        <authorList>
            <consortium name="US DOE Joint Genome Institute"/>
            <person name="Lucas S."/>
            <person name="Copeland A."/>
            <person name="Lapidus A."/>
            <person name="Cheng J.-F."/>
            <person name="Goodwin L."/>
            <person name="Pitluck S."/>
            <person name="Chertkov O."/>
            <person name="Munk C."/>
            <person name="Detter J.C."/>
            <person name="Han C."/>
            <person name="Tapia R."/>
            <person name="Land M."/>
            <person name="Hauser L."/>
            <person name="Kyrpides N."/>
            <person name="Ivanova N."/>
            <person name="Mikhailova N."/>
            <person name="Pagani I."/>
            <person name="Hemme C.L."/>
            <person name="Woyke T."/>
        </authorList>
    </citation>
    <scope>NUCLEOTIDE SEQUENCE [LARGE SCALE GENOMIC DNA]</scope>
    <source>
        <strain evidence="3">ATCC 43586 / DSM 3389 / AKO-1</strain>
    </source>
</reference>
<sequence>MIMELFVKEILNFLPRELAVLFIAALPVIELRGAIPIGISLGLSPFYATIISLIGSMIPAPFILFTIKPIFNRLKKTRLFKKLVDKLTDRSLKYNGEKIQKYGVWGLVLVVAIPLPGTGVWSGSLAAALLNMKFKQALLAIFMGNIIAAILIMILSYGVGSLFF</sequence>
<protein>
    <submittedName>
        <fullName evidence="2">Small multi-drug export protein</fullName>
    </submittedName>
</protein>
<dbReference type="HOGENOM" id="CLU_075669_1_0_9"/>
<organism evidence="2 3">
    <name type="scientific">Thermoanaerobacter brockii subsp. finnii (strain ATCC 43586 / DSM 3389 / AKO-1)</name>
    <name type="common">Thermoanaerobacter finnii</name>
    <dbReference type="NCBI Taxonomy" id="509193"/>
    <lineage>
        <taxon>Bacteria</taxon>
        <taxon>Bacillati</taxon>
        <taxon>Bacillota</taxon>
        <taxon>Clostridia</taxon>
        <taxon>Thermoanaerobacterales</taxon>
        <taxon>Thermoanaerobacteraceae</taxon>
        <taxon>Thermoanaerobacter</taxon>
    </lineage>
</organism>
<dbReference type="PANTHER" id="PTHR36007">
    <property type="entry name" value="TRANSPORT PROTEIN-RELATED"/>
    <property type="match status" value="1"/>
</dbReference>
<gene>
    <name evidence="2" type="ordered locus">Thebr_1609</name>
</gene>
<evidence type="ECO:0000313" key="2">
    <source>
        <dbReference type="EMBL" id="ADV80168.1"/>
    </source>
</evidence>
<accession>E8UV47</accession>
<feature type="transmembrane region" description="Helical" evidence="1">
    <location>
        <begin position="20"/>
        <end position="39"/>
    </location>
</feature>
<evidence type="ECO:0000313" key="3">
    <source>
        <dbReference type="Proteomes" id="UP000002062"/>
    </source>
</evidence>
<dbReference type="Proteomes" id="UP000002062">
    <property type="component" value="Chromosome"/>
</dbReference>
<keyword evidence="1" id="KW-0472">Membrane</keyword>